<dbReference type="Pfam" id="PF07690">
    <property type="entry name" value="MFS_1"/>
    <property type="match status" value="1"/>
</dbReference>
<evidence type="ECO:0000256" key="4">
    <source>
        <dbReference type="ARBA" id="ARBA00022989"/>
    </source>
</evidence>
<dbReference type="OrthoDB" id="370281at2759"/>
<gene>
    <name evidence="9" type="ORF">DLAC_07787</name>
</gene>
<dbReference type="Proteomes" id="UP000076078">
    <property type="component" value="Unassembled WGS sequence"/>
</dbReference>
<feature type="domain" description="Major facilitator superfamily (MFS) profile" evidence="8">
    <location>
        <begin position="59"/>
        <end position="514"/>
    </location>
</feature>
<feature type="transmembrane region" description="Helical" evidence="7">
    <location>
        <begin position="458"/>
        <end position="477"/>
    </location>
</feature>
<dbReference type="EMBL" id="LODT01000035">
    <property type="protein sequence ID" value="KYQ90913.1"/>
    <property type="molecule type" value="Genomic_DNA"/>
</dbReference>
<dbReference type="CDD" id="cd17326">
    <property type="entry name" value="MFS_MFSD8"/>
    <property type="match status" value="1"/>
</dbReference>
<keyword evidence="4 7" id="KW-1133">Transmembrane helix</keyword>
<comment type="subcellular location">
    <subcellularLocation>
        <location evidence="1">Endomembrane system</location>
        <topology evidence="1">Multi-pass membrane protein</topology>
    </subcellularLocation>
</comment>
<dbReference type="InParanoid" id="A0A151ZAF1"/>
<evidence type="ECO:0000256" key="2">
    <source>
        <dbReference type="ARBA" id="ARBA00022448"/>
    </source>
</evidence>
<feature type="transmembrane region" description="Helical" evidence="7">
    <location>
        <begin position="392"/>
        <end position="411"/>
    </location>
</feature>
<feature type="transmembrane region" description="Helical" evidence="7">
    <location>
        <begin position="361"/>
        <end position="380"/>
    </location>
</feature>
<evidence type="ECO:0000313" key="9">
    <source>
        <dbReference type="EMBL" id="KYQ90913.1"/>
    </source>
</evidence>
<name>A0A151ZAF1_TIELA</name>
<dbReference type="InterPro" id="IPR020846">
    <property type="entry name" value="MFS_dom"/>
</dbReference>
<keyword evidence="2" id="KW-0813">Transport</keyword>
<sequence>MSIQYNNKSNSNYSNLSNNNISQNIQNNDDDDDILAIPVDLVQVSNRQYHSSSKEIQKAINIVVLTVFLGSTSFTILMPTMFDYLTDINESLGKYNGIIVALYSLGQFLSSPIFGWWGNRRSIVQPLILSIAVSVFGNLLYAILYKFEGIEVAVLMGIARFIVGVGAGNVSVCRAFASESSDLSNKTTTMAKMGAAQGAGFVLGPALGLVMSFFNFRVGGFRFDEYTSPAYLSVLFSIINIIIIALFLRDNSVKVGSNENEKKALLSKQQEDQDEEEEFINSPSNRINRVSDDDDAHGNPFRWLYIKLRNWVRSHQQGQKLLPIFISIYVFMVVITIFSVFESMLPVMTKRYFGWGAKQNYYILGSTGALSIVVFVIISLPLIKKFDDRKTTLFGLSNLFVALLFICNYGYPFNIEGQLPLWQFLVGSLFVSIGYPIASSLVYAIYSKVLNPKSQGTKMGWLTAGGSLARMLGPVWAQAIWNADSDEGTALFLVTASICLSGIIILASSYRLLDPHPDYKVAPKVEKPDIEKTPIVGEETN</sequence>
<keyword evidence="5 7" id="KW-0472">Membrane</keyword>
<evidence type="ECO:0000313" key="10">
    <source>
        <dbReference type="Proteomes" id="UP000076078"/>
    </source>
</evidence>
<proteinExistence type="predicted"/>
<dbReference type="SUPFAM" id="SSF103473">
    <property type="entry name" value="MFS general substrate transporter"/>
    <property type="match status" value="1"/>
</dbReference>
<feature type="transmembrane region" description="Helical" evidence="7">
    <location>
        <begin position="489"/>
        <end position="510"/>
    </location>
</feature>
<feature type="transmembrane region" description="Helical" evidence="7">
    <location>
        <begin position="423"/>
        <end position="446"/>
    </location>
</feature>
<dbReference type="InterPro" id="IPR011701">
    <property type="entry name" value="MFS"/>
</dbReference>
<evidence type="ECO:0000256" key="5">
    <source>
        <dbReference type="ARBA" id="ARBA00023136"/>
    </source>
</evidence>
<dbReference type="PROSITE" id="PS50850">
    <property type="entry name" value="MFS"/>
    <property type="match status" value="1"/>
</dbReference>
<dbReference type="PANTHER" id="PTHR23510:SF3">
    <property type="entry name" value="MAJOR FACILITATOR SUPERFAMILY DOMAIN-CONTAINING PROTEIN 8"/>
    <property type="match status" value="1"/>
</dbReference>
<dbReference type="GO" id="GO:0012505">
    <property type="term" value="C:endomembrane system"/>
    <property type="evidence" value="ECO:0007669"/>
    <property type="project" value="UniProtKB-SubCell"/>
</dbReference>
<dbReference type="PRINTS" id="PR01035">
    <property type="entry name" value="TCRTETA"/>
</dbReference>
<organism evidence="9 10">
    <name type="scientific">Tieghemostelium lacteum</name>
    <name type="common">Slime mold</name>
    <name type="synonym">Dictyostelium lacteum</name>
    <dbReference type="NCBI Taxonomy" id="361077"/>
    <lineage>
        <taxon>Eukaryota</taxon>
        <taxon>Amoebozoa</taxon>
        <taxon>Evosea</taxon>
        <taxon>Eumycetozoa</taxon>
        <taxon>Dictyostelia</taxon>
        <taxon>Dictyosteliales</taxon>
        <taxon>Raperosteliaceae</taxon>
        <taxon>Tieghemostelium</taxon>
    </lineage>
</organism>
<dbReference type="GO" id="GO:0022857">
    <property type="term" value="F:transmembrane transporter activity"/>
    <property type="evidence" value="ECO:0007669"/>
    <property type="project" value="InterPro"/>
</dbReference>
<feature type="transmembrane region" description="Helical" evidence="7">
    <location>
        <begin position="98"/>
        <end position="118"/>
    </location>
</feature>
<feature type="region of interest" description="Disordered" evidence="6">
    <location>
        <begin position="264"/>
        <end position="293"/>
    </location>
</feature>
<evidence type="ECO:0000256" key="1">
    <source>
        <dbReference type="ARBA" id="ARBA00004127"/>
    </source>
</evidence>
<feature type="transmembrane region" description="Helical" evidence="7">
    <location>
        <begin position="153"/>
        <end position="177"/>
    </location>
</feature>
<keyword evidence="10" id="KW-1185">Reference proteome</keyword>
<dbReference type="GO" id="GO:0005765">
    <property type="term" value="C:lysosomal membrane"/>
    <property type="evidence" value="ECO:0007669"/>
    <property type="project" value="TreeGrafter"/>
</dbReference>
<keyword evidence="3 7" id="KW-0812">Transmembrane</keyword>
<dbReference type="STRING" id="361077.A0A151ZAF1"/>
<dbReference type="InterPro" id="IPR001958">
    <property type="entry name" value="Tet-R_TetA/multi-R_MdtG-like"/>
</dbReference>
<evidence type="ECO:0000259" key="8">
    <source>
        <dbReference type="PROSITE" id="PS50850"/>
    </source>
</evidence>
<accession>A0A151ZAF1</accession>
<dbReference type="OMA" id="GTKMGWL"/>
<feature type="transmembrane region" description="Helical" evidence="7">
    <location>
        <begin position="198"/>
        <end position="218"/>
    </location>
</feature>
<reference evidence="9 10" key="1">
    <citation type="submission" date="2015-12" db="EMBL/GenBank/DDBJ databases">
        <title>Dictyostelia acquired genes for synthesis and detection of signals that induce cell-type specialization by lateral gene transfer from prokaryotes.</title>
        <authorList>
            <person name="Gloeckner G."/>
            <person name="Schaap P."/>
        </authorList>
    </citation>
    <scope>NUCLEOTIDE SEQUENCE [LARGE SCALE GENOMIC DNA]</scope>
    <source>
        <strain evidence="9 10">TK</strain>
    </source>
</reference>
<comment type="caution">
    <text evidence="9">The sequence shown here is derived from an EMBL/GenBank/DDBJ whole genome shotgun (WGS) entry which is preliminary data.</text>
</comment>
<feature type="transmembrane region" description="Helical" evidence="7">
    <location>
        <begin position="127"/>
        <end position="147"/>
    </location>
</feature>
<dbReference type="Gene3D" id="1.20.1250.20">
    <property type="entry name" value="MFS general substrate transporter like domains"/>
    <property type="match status" value="1"/>
</dbReference>
<evidence type="ECO:0000256" key="3">
    <source>
        <dbReference type="ARBA" id="ARBA00022692"/>
    </source>
</evidence>
<feature type="transmembrane region" description="Helical" evidence="7">
    <location>
        <begin position="321"/>
        <end position="341"/>
    </location>
</feature>
<protein>
    <recommendedName>
        <fullName evidence="8">Major facilitator superfamily (MFS) profile domain-containing protein</fullName>
    </recommendedName>
</protein>
<dbReference type="AlphaFoldDB" id="A0A151ZAF1"/>
<evidence type="ECO:0000256" key="6">
    <source>
        <dbReference type="SAM" id="MobiDB-lite"/>
    </source>
</evidence>
<dbReference type="InterPro" id="IPR051068">
    <property type="entry name" value="MFS_Domain-Containing_Protein"/>
</dbReference>
<evidence type="ECO:0000256" key="7">
    <source>
        <dbReference type="SAM" id="Phobius"/>
    </source>
</evidence>
<feature type="transmembrane region" description="Helical" evidence="7">
    <location>
        <begin position="230"/>
        <end position="248"/>
    </location>
</feature>
<dbReference type="InterPro" id="IPR036259">
    <property type="entry name" value="MFS_trans_sf"/>
</dbReference>
<dbReference type="FunCoup" id="A0A151ZAF1">
    <property type="interactions" value="164"/>
</dbReference>
<feature type="transmembrane region" description="Helical" evidence="7">
    <location>
        <begin position="59"/>
        <end position="78"/>
    </location>
</feature>
<dbReference type="PANTHER" id="PTHR23510">
    <property type="entry name" value="INNER MEMBRANE TRANSPORT PROTEIN YAJR"/>
    <property type="match status" value="1"/>
</dbReference>